<gene>
    <name evidence="6" type="primary">MED20</name>
</gene>
<keyword evidence="6" id="KW-0804">Transcription</keyword>
<comment type="function">
    <text evidence="5 6">Component of the Mediator complex, a coactivator involved in the regulated transcription of nearly all RNA polymerase II-dependent genes. Mediator functions as a bridge to convey information from gene-specific regulatory proteins to the basal RNA polymerase II transcription machinery. Mediator is recruited to promoters by direct interactions with regulatory proteins and serves as a scaffold for the assembly of a functional preinitiation complex with RNA polymerase II and the general transcription factors.</text>
</comment>
<dbReference type="Ensembl" id="ENSPMAT00000004227.1">
    <property type="protein sequence ID" value="ENSPMAP00000004210.1"/>
    <property type="gene ID" value="ENSPMAG00000003866.1"/>
</dbReference>
<dbReference type="GO" id="GO:0006357">
    <property type="term" value="P:regulation of transcription by RNA polymerase II"/>
    <property type="evidence" value="ECO:0007669"/>
    <property type="project" value="InterPro"/>
</dbReference>
<evidence type="ECO:0000256" key="1">
    <source>
        <dbReference type="ARBA" id="ARBA00004123"/>
    </source>
</evidence>
<evidence type="ECO:0000256" key="6">
    <source>
        <dbReference type="RuleBase" id="RU364152"/>
    </source>
</evidence>
<keyword evidence="6" id="KW-0805">Transcription regulation</keyword>
<accession>S4RG78</accession>
<dbReference type="GO" id="GO:0003713">
    <property type="term" value="F:transcription coactivator activity"/>
    <property type="evidence" value="ECO:0007669"/>
    <property type="project" value="TreeGrafter"/>
</dbReference>
<reference evidence="7" key="1">
    <citation type="submission" date="2025-08" db="UniProtKB">
        <authorList>
            <consortium name="Ensembl"/>
        </authorList>
    </citation>
    <scope>IDENTIFICATION</scope>
</reference>
<dbReference type="InterPro" id="IPR013921">
    <property type="entry name" value="Mediator_Med20"/>
</dbReference>
<dbReference type="HOGENOM" id="CLU_2164225_0_0_1"/>
<keyword evidence="6" id="KW-0010">Activator</keyword>
<evidence type="ECO:0000256" key="3">
    <source>
        <dbReference type="ARBA" id="ARBA00019690"/>
    </source>
</evidence>
<protein>
    <recommendedName>
        <fullName evidence="3 6">Mediator of RNA polymerase II transcription subunit 20</fullName>
    </recommendedName>
    <alternativeName>
        <fullName evidence="6">Mediator complex subunit 20</fullName>
    </alternativeName>
</protein>
<organism evidence="7">
    <name type="scientific">Petromyzon marinus</name>
    <name type="common">Sea lamprey</name>
    <dbReference type="NCBI Taxonomy" id="7757"/>
    <lineage>
        <taxon>Eukaryota</taxon>
        <taxon>Metazoa</taxon>
        <taxon>Chordata</taxon>
        <taxon>Craniata</taxon>
        <taxon>Vertebrata</taxon>
        <taxon>Cyclostomata</taxon>
        <taxon>Hyperoartia</taxon>
        <taxon>Petromyzontiformes</taxon>
        <taxon>Petromyzontidae</taxon>
        <taxon>Petromyzon</taxon>
    </lineage>
</organism>
<evidence type="ECO:0000256" key="4">
    <source>
        <dbReference type="ARBA" id="ARBA00023242"/>
    </source>
</evidence>
<dbReference type="PANTHER" id="PTHR12465:SF0">
    <property type="entry name" value="MEDIATOR OF RNA POLYMERASE II TRANSCRIPTION SUBUNIT 20"/>
    <property type="match status" value="1"/>
</dbReference>
<dbReference type="GO" id="GO:0016592">
    <property type="term" value="C:mediator complex"/>
    <property type="evidence" value="ECO:0007669"/>
    <property type="project" value="InterPro"/>
</dbReference>
<evidence type="ECO:0000256" key="5">
    <source>
        <dbReference type="ARBA" id="ARBA00025687"/>
    </source>
</evidence>
<reference evidence="7" key="2">
    <citation type="submission" date="2025-09" db="UniProtKB">
        <authorList>
            <consortium name="Ensembl"/>
        </authorList>
    </citation>
    <scope>IDENTIFICATION</scope>
</reference>
<evidence type="ECO:0000313" key="7">
    <source>
        <dbReference type="Ensembl" id="ENSPMAP00000004210.1"/>
    </source>
</evidence>
<comment type="subunit">
    <text evidence="6">Component of the Mediator complex.</text>
</comment>
<dbReference type="AlphaFoldDB" id="S4RG78"/>
<name>S4RG78_PETMA</name>
<comment type="similarity">
    <text evidence="2 6">Belongs to the Mediator complex subunit 20 family.</text>
</comment>
<dbReference type="OMA" id="SANQIGR"/>
<dbReference type="STRING" id="7757.ENSPMAP00000004210"/>
<sequence>SQVEARGTRYVYADFLIKLGTVTMGPSSKGVCVEVEYCPCVVPSDWGLLQEFMQALLGPHAPVSPPTAGAGRADGATGGAALYTAADTMVQYMELFNRMRKQQGPSAPTQR</sequence>
<dbReference type="Pfam" id="PF08612">
    <property type="entry name" value="Med20"/>
    <property type="match status" value="1"/>
</dbReference>
<proteinExistence type="inferred from homology"/>
<dbReference type="PANTHER" id="PTHR12465">
    <property type="entry name" value="UBIQUITIN SPECIFIC PROTEASE HOMOLOG 49"/>
    <property type="match status" value="1"/>
</dbReference>
<keyword evidence="4 6" id="KW-0539">Nucleus</keyword>
<dbReference type="GeneTree" id="ENSGT00390000002060"/>
<evidence type="ECO:0000256" key="2">
    <source>
        <dbReference type="ARBA" id="ARBA00010743"/>
    </source>
</evidence>
<comment type="subcellular location">
    <subcellularLocation>
        <location evidence="1 6">Nucleus</location>
    </subcellularLocation>
</comment>